<sequence>MGEDVGEHQVKSKKSKFKIAWQEKEAFGKLNDIYSDDGADLRPKYSGDQRSTLPSDAEGSDKGVGEDSEKQRLIPKKKVIQFESRYHIDQLPRGDSLDISEPSKKKTIQFDSKSTPQLRDSQGTWDDDELFQRVNDDDVLDQQLSHPKSMIGNKIFSALRRGSRMRSTRLSRNISNSSMSTSRGAKSLLATRSFVAQDTFLQVDIKIPALNLKRYGSQWEEDVFILFDNAVRFELADCYEMLCAVRHVLSDESPNLRPVRWFFQWWRVFAQYLRDLFEVLEAVVFPWLESVIPLEGDQARDAREKENQKIIALASSVEIQDQAFVNDDPCALVKLVRTIDSLTRTLLDYFDRIEDKVPTSLAMFYTRSGKEENDASIREFALKRHPDYFFPLSIQWMKRDPTSYDAWVEKNMRGKCKLLYPVWSKKADAKHFSIAPRVTSNSYSDSRGAQHSSLRGLETRSPHAARNAELY</sequence>
<organism evidence="2">
    <name type="scientific">Compsopogon caeruleus</name>
    <dbReference type="NCBI Taxonomy" id="31354"/>
    <lineage>
        <taxon>Eukaryota</taxon>
        <taxon>Rhodophyta</taxon>
        <taxon>Compsopogonophyceae</taxon>
        <taxon>Compsopogonales</taxon>
        <taxon>Compsopogonaceae</taxon>
        <taxon>Compsopogon</taxon>
    </lineage>
</organism>
<feature type="compositionally biased region" description="Basic and acidic residues" evidence="1">
    <location>
        <begin position="59"/>
        <end position="72"/>
    </location>
</feature>
<dbReference type="EMBL" id="HBGH01004745">
    <property type="protein sequence ID" value="CAD9230548.1"/>
    <property type="molecule type" value="Transcribed_RNA"/>
</dbReference>
<feature type="region of interest" description="Disordered" evidence="1">
    <location>
        <begin position="439"/>
        <end position="471"/>
    </location>
</feature>
<protein>
    <submittedName>
        <fullName evidence="2">Uncharacterized protein</fullName>
    </submittedName>
</protein>
<feature type="region of interest" description="Disordered" evidence="1">
    <location>
        <begin position="32"/>
        <end position="72"/>
    </location>
</feature>
<accession>A0A7S1TCV5</accession>
<gene>
    <name evidence="2" type="ORF">CCAE0312_LOCUS2600</name>
</gene>
<feature type="compositionally biased region" description="Basic and acidic residues" evidence="1">
    <location>
        <begin position="92"/>
        <end position="104"/>
    </location>
</feature>
<evidence type="ECO:0000256" key="1">
    <source>
        <dbReference type="SAM" id="MobiDB-lite"/>
    </source>
</evidence>
<reference evidence="2" key="1">
    <citation type="submission" date="2021-01" db="EMBL/GenBank/DDBJ databases">
        <authorList>
            <person name="Corre E."/>
            <person name="Pelletier E."/>
            <person name="Niang G."/>
            <person name="Scheremetjew M."/>
            <person name="Finn R."/>
            <person name="Kale V."/>
            <person name="Holt S."/>
            <person name="Cochrane G."/>
            <person name="Meng A."/>
            <person name="Brown T."/>
            <person name="Cohen L."/>
        </authorList>
    </citation>
    <scope>NUCLEOTIDE SEQUENCE</scope>
    <source>
        <strain evidence="2">SAG 36.94</strain>
    </source>
</reference>
<evidence type="ECO:0000313" key="2">
    <source>
        <dbReference type="EMBL" id="CAD9230548.1"/>
    </source>
</evidence>
<name>A0A7S1TCV5_9RHOD</name>
<feature type="compositionally biased region" description="Polar residues" evidence="1">
    <location>
        <begin position="109"/>
        <end position="124"/>
    </location>
</feature>
<feature type="region of interest" description="Disordered" evidence="1">
    <location>
        <begin position="92"/>
        <end position="124"/>
    </location>
</feature>
<feature type="compositionally biased region" description="Polar residues" evidence="1">
    <location>
        <begin position="439"/>
        <end position="453"/>
    </location>
</feature>
<proteinExistence type="predicted"/>
<dbReference type="AlphaFoldDB" id="A0A7S1TCV5"/>